<organism evidence="2 3">
    <name type="scientific">Kryptolebias marmoratus</name>
    <name type="common">Mangrove killifish</name>
    <name type="synonym">Rivulus marmoratus</name>
    <dbReference type="NCBI Taxonomy" id="37003"/>
    <lineage>
        <taxon>Eukaryota</taxon>
        <taxon>Metazoa</taxon>
        <taxon>Chordata</taxon>
        <taxon>Craniata</taxon>
        <taxon>Vertebrata</taxon>
        <taxon>Euteleostomi</taxon>
        <taxon>Actinopterygii</taxon>
        <taxon>Neopterygii</taxon>
        <taxon>Teleostei</taxon>
        <taxon>Neoteleostei</taxon>
        <taxon>Acanthomorphata</taxon>
        <taxon>Ovalentaria</taxon>
        <taxon>Atherinomorphae</taxon>
        <taxon>Cyprinodontiformes</taxon>
        <taxon>Rivulidae</taxon>
        <taxon>Kryptolebias</taxon>
    </lineage>
</organism>
<sequence length="115" mass="12841">MANSVSYNDLKGLVGKSPNLILIDVRTKEEVARGRIPGAAHIPLNEVETALQMNPDDFQAKYGIPKPAKLAPELVFHCQSGRRGEVAMRKAHQLGYEKARNYSGGYSDWSMRERK</sequence>
<dbReference type="GeneTree" id="ENSGT00940000161394"/>
<dbReference type="GeneID" id="108246677"/>
<dbReference type="InterPro" id="IPR036873">
    <property type="entry name" value="Rhodanese-like_dom_sf"/>
</dbReference>
<dbReference type="PANTHER" id="PTHR44086:SF3">
    <property type="entry name" value="THIOSULFATE SULFURTRANSFERASE_RHODANESE-LIKE DOMAIN-CONTAINING PROTEIN 1 ISOFORM X2"/>
    <property type="match status" value="1"/>
</dbReference>
<name>A0A3Q3BIF7_KRYMA</name>
<dbReference type="STRING" id="37003.ENSKMAP00000024584"/>
<proteinExistence type="predicted"/>
<dbReference type="SMART" id="SM00450">
    <property type="entry name" value="RHOD"/>
    <property type="match status" value="1"/>
</dbReference>
<reference evidence="2" key="1">
    <citation type="submission" date="2025-08" db="UniProtKB">
        <authorList>
            <consortium name="Ensembl"/>
        </authorList>
    </citation>
    <scope>IDENTIFICATION</scope>
</reference>
<evidence type="ECO:0000313" key="2">
    <source>
        <dbReference type="Ensembl" id="ENSKMAP00000024584.1"/>
    </source>
</evidence>
<dbReference type="AlphaFoldDB" id="A0A3Q3BIF7"/>
<dbReference type="Pfam" id="PF00581">
    <property type="entry name" value="Rhodanese"/>
    <property type="match status" value="1"/>
</dbReference>
<dbReference type="InterPro" id="IPR001763">
    <property type="entry name" value="Rhodanese-like_dom"/>
</dbReference>
<dbReference type="SUPFAM" id="SSF52821">
    <property type="entry name" value="Rhodanese/Cell cycle control phosphatase"/>
    <property type="match status" value="1"/>
</dbReference>
<dbReference type="Gene3D" id="3.40.250.10">
    <property type="entry name" value="Rhodanese-like domain"/>
    <property type="match status" value="1"/>
</dbReference>
<accession>A0A3Q3BIF7</accession>
<dbReference type="PANTHER" id="PTHR44086">
    <property type="entry name" value="THIOSULFATE SULFURTRANSFERASE RDL2, MITOCHONDRIAL-RELATED"/>
    <property type="match status" value="1"/>
</dbReference>
<dbReference type="PROSITE" id="PS50206">
    <property type="entry name" value="RHODANESE_3"/>
    <property type="match status" value="1"/>
</dbReference>
<evidence type="ECO:0000259" key="1">
    <source>
        <dbReference type="PROSITE" id="PS50206"/>
    </source>
</evidence>
<protein>
    <submittedName>
        <fullName evidence="2">Thiosulfate sulfurtransferase like domain containing 1</fullName>
    </submittedName>
</protein>
<evidence type="ECO:0000313" key="3">
    <source>
        <dbReference type="Proteomes" id="UP000264800"/>
    </source>
</evidence>
<dbReference type="RefSeq" id="XP_017289824.1">
    <property type="nucleotide sequence ID" value="XM_017434335.3"/>
</dbReference>
<dbReference type="Ensembl" id="ENSKMAT00000024892.1">
    <property type="protein sequence ID" value="ENSKMAP00000024584.1"/>
    <property type="gene ID" value="ENSKMAG00000018236.1"/>
</dbReference>
<reference evidence="2" key="2">
    <citation type="submission" date="2025-09" db="UniProtKB">
        <authorList>
            <consortium name="Ensembl"/>
        </authorList>
    </citation>
    <scope>IDENTIFICATION</scope>
</reference>
<dbReference type="Proteomes" id="UP000264800">
    <property type="component" value="Unplaced"/>
</dbReference>
<keyword evidence="3" id="KW-1185">Reference proteome</keyword>
<dbReference type="KEGG" id="kmr:108246677"/>
<feature type="domain" description="Rhodanese" evidence="1">
    <location>
        <begin position="16"/>
        <end position="114"/>
    </location>
</feature>
<dbReference type="OrthoDB" id="566238at2759"/>
<dbReference type="OMA" id="FFCQMGR"/>